<dbReference type="EMBL" id="BOVK01000015">
    <property type="protein sequence ID" value="GIQ68439.1"/>
    <property type="molecule type" value="Genomic_DNA"/>
</dbReference>
<protein>
    <submittedName>
        <fullName evidence="2">Uncharacterized protein</fullName>
    </submittedName>
</protein>
<keyword evidence="1" id="KW-1133">Transmembrane helix</keyword>
<comment type="caution">
    <text evidence="2">The sequence shown here is derived from an EMBL/GenBank/DDBJ whole genome shotgun (WGS) entry which is preliminary data.</text>
</comment>
<keyword evidence="1" id="KW-0472">Membrane</keyword>
<evidence type="ECO:0000313" key="2">
    <source>
        <dbReference type="EMBL" id="GIQ68439.1"/>
    </source>
</evidence>
<dbReference type="AlphaFoldDB" id="A0A8J4H3W1"/>
<keyword evidence="3" id="KW-1185">Reference proteome</keyword>
<proteinExistence type="predicted"/>
<evidence type="ECO:0000256" key="1">
    <source>
        <dbReference type="SAM" id="Phobius"/>
    </source>
</evidence>
<accession>A0A8J4H3W1</accession>
<feature type="transmembrane region" description="Helical" evidence="1">
    <location>
        <begin position="36"/>
        <end position="53"/>
    </location>
</feature>
<dbReference type="Proteomes" id="UP000677918">
    <property type="component" value="Unassembled WGS sequence"/>
</dbReference>
<feature type="transmembrane region" description="Helical" evidence="1">
    <location>
        <begin position="12"/>
        <end position="30"/>
    </location>
</feature>
<keyword evidence="1" id="KW-0812">Transmembrane</keyword>
<dbReference type="RefSeq" id="WP_213411021.1">
    <property type="nucleotide sequence ID" value="NZ_BOVK01000015.1"/>
</dbReference>
<sequence length="139" mass="15382">MEEQWISFIQDKWWIIALAIVAIVVIVRIVKTALKWAFILVIAAGLLLYGANYKEIVEDISGTVLSYAKEEAFEAMKSESGQASVSQDAAGNFIVSSPNFQVKGSVDSDEVEITFRGQSFKVSRNEIINTFIQQASEGQ</sequence>
<evidence type="ECO:0000313" key="3">
    <source>
        <dbReference type="Proteomes" id="UP000677918"/>
    </source>
</evidence>
<reference evidence="2" key="1">
    <citation type="submission" date="2021-04" db="EMBL/GenBank/DDBJ databases">
        <title>Draft genome sequence of Xylanibacillus composti strain K13.</title>
        <authorList>
            <person name="Uke A."/>
            <person name="Chhe C."/>
            <person name="Baramee S."/>
            <person name="Kosugi A."/>
        </authorList>
    </citation>
    <scope>NUCLEOTIDE SEQUENCE</scope>
    <source>
        <strain evidence="2">K13</strain>
    </source>
</reference>
<gene>
    <name evidence="2" type="ORF">XYCOK13_12630</name>
</gene>
<name>A0A8J4H3W1_9BACL</name>
<organism evidence="2 3">
    <name type="scientific">Xylanibacillus composti</name>
    <dbReference type="NCBI Taxonomy" id="1572762"/>
    <lineage>
        <taxon>Bacteria</taxon>
        <taxon>Bacillati</taxon>
        <taxon>Bacillota</taxon>
        <taxon>Bacilli</taxon>
        <taxon>Bacillales</taxon>
        <taxon>Paenibacillaceae</taxon>
        <taxon>Xylanibacillus</taxon>
    </lineage>
</organism>